<gene>
    <name evidence="3" type="ORF">AVM11_11950</name>
</gene>
<name>A0A175XYT1_9SPHN</name>
<sequence length="295" mass="33033">MAALIKAASVQDLRRSLVAIGGDHLMILLAGTLSYLLWHDVAWWAAALAAPVTLTIAGRAMRGLECLVHEASHYNLTRRRRLNDAIANVLCAWPVLSEVQQYRTSHMIHHRSFGHADDPDRVRNLRLMLEDFDRSSLAALTVGAVRRIVPYVPGWWWAIGLDGGTVAKFVAWHVMALWLPLAVLLGPAQAAVFWVLAWGVPVFFALPVIRFIAEAAEHDYLPDDADATIFTRTWSNIGAIHRIVFHPHNDGYHAVHHLYPSVPHHKLHRVHRLLAERDQAFATDALIRTKVTSSA</sequence>
<dbReference type="AlphaFoldDB" id="A0A175XYT1"/>
<organism evidence="3 4">
    <name type="scientific">Sphingomonas melonis TY</name>
    <dbReference type="NCBI Taxonomy" id="621456"/>
    <lineage>
        <taxon>Bacteria</taxon>
        <taxon>Pseudomonadati</taxon>
        <taxon>Pseudomonadota</taxon>
        <taxon>Alphaproteobacteria</taxon>
        <taxon>Sphingomonadales</taxon>
        <taxon>Sphingomonadaceae</taxon>
        <taxon>Sphingomonas</taxon>
    </lineage>
</organism>
<proteinExistence type="predicted"/>
<feature type="transmembrane region" description="Helical" evidence="1">
    <location>
        <begin position="155"/>
        <end position="179"/>
    </location>
</feature>
<keyword evidence="4" id="KW-1185">Reference proteome</keyword>
<evidence type="ECO:0000313" key="3">
    <source>
        <dbReference type="EMBL" id="KZB93573.1"/>
    </source>
</evidence>
<dbReference type="Proteomes" id="UP000078460">
    <property type="component" value="Unassembled WGS sequence"/>
</dbReference>
<feature type="transmembrane region" description="Helical" evidence="1">
    <location>
        <begin position="42"/>
        <end position="61"/>
    </location>
</feature>
<feature type="transmembrane region" description="Helical" evidence="1">
    <location>
        <begin position="191"/>
        <end position="213"/>
    </location>
</feature>
<dbReference type="CDD" id="cd03510">
    <property type="entry name" value="Rhizobitoxine-FADS-like"/>
    <property type="match status" value="1"/>
</dbReference>
<evidence type="ECO:0000313" key="4">
    <source>
        <dbReference type="Proteomes" id="UP000078460"/>
    </source>
</evidence>
<evidence type="ECO:0000256" key="1">
    <source>
        <dbReference type="SAM" id="Phobius"/>
    </source>
</evidence>
<feature type="domain" description="Fatty acid desaturase" evidence="2">
    <location>
        <begin position="43"/>
        <end position="277"/>
    </location>
</feature>
<evidence type="ECO:0000259" key="2">
    <source>
        <dbReference type="Pfam" id="PF00487"/>
    </source>
</evidence>
<accession>A0A175XYT1</accession>
<keyword evidence="1" id="KW-0472">Membrane</keyword>
<reference evidence="3" key="1">
    <citation type="submission" date="2016-03" db="EMBL/GenBank/DDBJ databases">
        <title>Sphingomonas melonis TY, whole genome shotgun sequencing.</title>
        <authorList>
            <person name="Wang H."/>
            <person name="Zhu P."/>
        </authorList>
    </citation>
    <scope>NUCLEOTIDE SEQUENCE [LARGE SCALE GENOMIC DNA]</scope>
    <source>
        <strain evidence="3">TY</strain>
    </source>
</reference>
<keyword evidence="1" id="KW-1133">Transmembrane helix</keyword>
<comment type="caution">
    <text evidence="3">The sequence shown here is derived from an EMBL/GenBank/DDBJ whole genome shotgun (WGS) entry which is preliminary data.</text>
</comment>
<dbReference type="GO" id="GO:0006629">
    <property type="term" value="P:lipid metabolic process"/>
    <property type="evidence" value="ECO:0007669"/>
    <property type="project" value="InterPro"/>
</dbReference>
<dbReference type="InterPro" id="IPR005804">
    <property type="entry name" value="FA_desaturase_dom"/>
</dbReference>
<feature type="transmembrane region" description="Helical" evidence="1">
    <location>
        <begin position="16"/>
        <end position="36"/>
    </location>
</feature>
<dbReference type="EMBL" id="LQCK02000068">
    <property type="protein sequence ID" value="KZB93573.1"/>
    <property type="molecule type" value="Genomic_DNA"/>
</dbReference>
<protein>
    <recommendedName>
        <fullName evidence="2">Fatty acid desaturase domain-containing protein</fullName>
    </recommendedName>
</protein>
<dbReference type="Pfam" id="PF00487">
    <property type="entry name" value="FA_desaturase"/>
    <property type="match status" value="1"/>
</dbReference>
<keyword evidence="1" id="KW-0812">Transmembrane</keyword>